<evidence type="ECO:0000313" key="5">
    <source>
        <dbReference type="Proteomes" id="UP000078543"/>
    </source>
</evidence>
<protein>
    <submittedName>
        <fullName evidence="4">Methyltransferase</fullName>
    </submittedName>
</protein>
<dbReference type="PANTHER" id="PTHR47739">
    <property type="entry name" value="TRNA1(VAL) (ADENINE(37)-N6)-METHYLTRANSFERASE"/>
    <property type="match status" value="1"/>
</dbReference>
<comment type="caution">
    <text evidence="4">The sequence shown here is derived from an EMBL/GenBank/DDBJ whole genome shotgun (WGS) entry which is preliminary data.</text>
</comment>
<dbReference type="InterPro" id="IPR050210">
    <property type="entry name" value="tRNA_Adenine-N(6)_MTase"/>
</dbReference>
<dbReference type="STRING" id="1437059.A6A05_10140"/>
<dbReference type="GO" id="GO:0003676">
    <property type="term" value="F:nucleic acid binding"/>
    <property type="evidence" value="ECO:0007669"/>
    <property type="project" value="InterPro"/>
</dbReference>
<evidence type="ECO:0000313" key="4">
    <source>
        <dbReference type="EMBL" id="OAN52915.1"/>
    </source>
</evidence>
<reference evidence="4 5" key="1">
    <citation type="submission" date="2016-04" db="EMBL/GenBank/DDBJ databases">
        <title>Draft genome sequence of freshwater magnetotactic bacteria Magnetospirillum marisnigri SP-1 and Magnetospirillum moscoviense BB-1.</title>
        <authorList>
            <person name="Koziaeva V."/>
            <person name="Dziuba M.V."/>
            <person name="Ivanov T.M."/>
            <person name="Kuznetsov B."/>
            <person name="Grouzdev D.S."/>
        </authorList>
    </citation>
    <scope>NUCLEOTIDE SEQUENCE [LARGE SCALE GENOMIC DNA]</scope>
    <source>
        <strain evidence="4 5">BB-1</strain>
    </source>
</reference>
<dbReference type="PROSITE" id="PS00092">
    <property type="entry name" value="N6_MTASE"/>
    <property type="match status" value="1"/>
</dbReference>
<dbReference type="GO" id="GO:0008170">
    <property type="term" value="F:N-methyltransferase activity"/>
    <property type="evidence" value="ECO:0007669"/>
    <property type="project" value="UniProtKB-ARBA"/>
</dbReference>
<evidence type="ECO:0000256" key="1">
    <source>
        <dbReference type="ARBA" id="ARBA00022603"/>
    </source>
</evidence>
<dbReference type="Gene3D" id="3.40.50.150">
    <property type="entry name" value="Vaccinia Virus protein VP39"/>
    <property type="match status" value="1"/>
</dbReference>
<dbReference type="RefSeq" id="WP_068499011.1">
    <property type="nucleotide sequence ID" value="NZ_LWQU01000127.1"/>
</dbReference>
<accession>A0A178MSZ7</accession>
<dbReference type="PANTHER" id="PTHR47739:SF1">
    <property type="entry name" value="TRNA1(VAL) (ADENINE(37)-N6)-METHYLTRANSFERASE"/>
    <property type="match status" value="1"/>
</dbReference>
<proteinExistence type="predicted"/>
<dbReference type="AlphaFoldDB" id="A0A178MSZ7"/>
<evidence type="ECO:0000259" key="3">
    <source>
        <dbReference type="Pfam" id="PF05175"/>
    </source>
</evidence>
<dbReference type="GO" id="GO:0032259">
    <property type="term" value="P:methylation"/>
    <property type="evidence" value="ECO:0007669"/>
    <property type="project" value="UniProtKB-KW"/>
</dbReference>
<dbReference type="InterPro" id="IPR002052">
    <property type="entry name" value="DNA_methylase_N6_adenine_CS"/>
</dbReference>
<dbReference type="SUPFAM" id="SSF53335">
    <property type="entry name" value="S-adenosyl-L-methionine-dependent methyltransferases"/>
    <property type="match status" value="1"/>
</dbReference>
<dbReference type="CDD" id="cd02440">
    <property type="entry name" value="AdoMet_MTases"/>
    <property type="match status" value="1"/>
</dbReference>
<keyword evidence="5" id="KW-1185">Reference proteome</keyword>
<dbReference type="OrthoDB" id="5489421at2"/>
<keyword evidence="1 4" id="KW-0489">Methyltransferase</keyword>
<name>A0A178MSZ7_9PROT</name>
<sequence length="252" mass="26672">MTDFATTEDHLLGGRVVIRQPSQGYRAGSDPVFLAAAVPLRTEGRVLDLGCGVGAAGLCLLSRLPGITVTGLELQPELAGLARANGEANGFGTRFQVVEGCLAKPPALLKGQGFDAIITNPPWYEAGTVSEPSVASKRIGHVERALDLESWLRAAVKMLRPRGHLALVHRADRLGDIMAAVKVLKLGEIQVIPLWPREGRPAIRVVVTARKDVKTPLELTPGLVLHTADGAYTAEAEAVLRHGAALAIARSA</sequence>
<keyword evidence="4" id="KW-0808">Transferase</keyword>
<evidence type="ECO:0000256" key="2">
    <source>
        <dbReference type="ARBA" id="ARBA00022691"/>
    </source>
</evidence>
<dbReference type="InterPro" id="IPR007848">
    <property type="entry name" value="Small_mtfrase_dom"/>
</dbReference>
<organism evidence="4 5">
    <name type="scientific">Magnetospirillum moscoviense</name>
    <dbReference type="NCBI Taxonomy" id="1437059"/>
    <lineage>
        <taxon>Bacteria</taxon>
        <taxon>Pseudomonadati</taxon>
        <taxon>Pseudomonadota</taxon>
        <taxon>Alphaproteobacteria</taxon>
        <taxon>Rhodospirillales</taxon>
        <taxon>Rhodospirillaceae</taxon>
        <taxon>Magnetospirillum</taxon>
    </lineage>
</organism>
<gene>
    <name evidence="4" type="ORF">A6A05_10140</name>
</gene>
<dbReference type="EMBL" id="LWQU01000127">
    <property type="protein sequence ID" value="OAN52915.1"/>
    <property type="molecule type" value="Genomic_DNA"/>
</dbReference>
<feature type="domain" description="Methyltransferase small" evidence="3">
    <location>
        <begin position="33"/>
        <end position="146"/>
    </location>
</feature>
<dbReference type="Pfam" id="PF05175">
    <property type="entry name" value="MTS"/>
    <property type="match status" value="1"/>
</dbReference>
<dbReference type="InterPro" id="IPR029063">
    <property type="entry name" value="SAM-dependent_MTases_sf"/>
</dbReference>
<keyword evidence="2" id="KW-0949">S-adenosyl-L-methionine</keyword>
<dbReference type="Proteomes" id="UP000078543">
    <property type="component" value="Unassembled WGS sequence"/>
</dbReference>
<dbReference type="GO" id="GO:0008757">
    <property type="term" value="F:S-adenosylmethionine-dependent methyltransferase activity"/>
    <property type="evidence" value="ECO:0007669"/>
    <property type="project" value="UniProtKB-ARBA"/>
</dbReference>